<accession>A0ABU0EFT2</accession>
<keyword evidence="2" id="KW-1185">Reference proteome</keyword>
<name>A0ABU0EFT2_9CELL</name>
<dbReference type="PANTHER" id="PTHR10151">
    <property type="entry name" value="ECTONUCLEOTIDE PYROPHOSPHATASE/PHOSPHODIESTERASE"/>
    <property type="match status" value="1"/>
</dbReference>
<comment type="caution">
    <text evidence="1">The sequence shown here is derived from an EMBL/GenBank/DDBJ whole genome shotgun (WGS) entry which is preliminary data.</text>
</comment>
<gene>
    <name evidence="1" type="ORF">J2X26_001983</name>
</gene>
<dbReference type="Proteomes" id="UP001239626">
    <property type="component" value="Unassembled WGS sequence"/>
</dbReference>
<dbReference type="PANTHER" id="PTHR10151:SF120">
    <property type="entry name" value="BIS(5'-ADENOSYL)-TRIPHOSPHATASE"/>
    <property type="match status" value="1"/>
</dbReference>
<dbReference type="Pfam" id="PF01663">
    <property type="entry name" value="Phosphodiest"/>
    <property type="match status" value="1"/>
</dbReference>
<dbReference type="SUPFAM" id="SSF53649">
    <property type="entry name" value="Alkaline phosphatase-like"/>
    <property type="match status" value="1"/>
</dbReference>
<protein>
    <recommendedName>
        <fullName evidence="3">Nucleotide pyrophosphatase</fullName>
    </recommendedName>
</protein>
<proteinExistence type="predicted"/>
<dbReference type="EMBL" id="JAUSVB010000002">
    <property type="protein sequence ID" value="MDQ0373672.1"/>
    <property type="molecule type" value="Genomic_DNA"/>
</dbReference>
<dbReference type="Gene3D" id="3.40.720.10">
    <property type="entry name" value="Alkaline Phosphatase, subunit A"/>
    <property type="match status" value="1"/>
</dbReference>
<evidence type="ECO:0000313" key="1">
    <source>
        <dbReference type="EMBL" id="MDQ0373672.1"/>
    </source>
</evidence>
<dbReference type="InterPro" id="IPR017850">
    <property type="entry name" value="Alkaline_phosphatase_core_sf"/>
</dbReference>
<evidence type="ECO:0008006" key="3">
    <source>
        <dbReference type="Google" id="ProtNLM"/>
    </source>
</evidence>
<sequence>MTDLEAPATTALSTVPPRVRAALQAADLVAPGSDHPCLGRVLPAVAGALGLLDVPDASSSQRMLGLPDATRVCVVLVDGLGHTNLAERAGHAPFLRRRLGDSTPLTSTFPSTTATAMGTFGVALPPGRTGMLGYTVRDPATGELGNLVSWTGLPPARQWQRETTVFERLVAAGTSVTSIGPARFAGSGLTEAALRGPTYKAAESLAARVDATVDALRRPGVAYLYWGDVDKAGHHHGWGSWQWGDALAELDAELGRLARLLPRDTVLVVTADHGMVDVDRSQRWDVATDAALGAGVELVAGEPRALHLHLEPGADALQVADRWRDTLGAAAVVVTRDEAMSDAWFGDVAEHVLPVIGDVVVAMTGRATVVDSRTQTPGSMDLVGVHGSLTRHEMLVPCLVVA</sequence>
<organism evidence="1 2">
    <name type="scientific">Cellulomonas humilata</name>
    <dbReference type="NCBI Taxonomy" id="144055"/>
    <lineage>
        <taxon>Bacteria</taxon>
        <taxon>Bacillati</taxon>
        <taxon>Actinomycetota</taxon>
        <taxon>Actinomycetes</taxon>
        <taxon>Micrococcales</taxon>
        <taxon>Cellulomonadaceae</taxon>
        <taxon>Cellulomonas</taxon>
    </lineage>
</organism>
<dbReference type="RefSeq" id="WP_307491860.1">
    <property type="nucleotide sequence ID" value="NZ_JAUSVB010000002.1"/>
</dbReference>
<dbReference type="InterPro" id="IPR002591">
    <property type="entry name" value="Phosphodiest/P_Trfase"/>
</dbReference>
<evidence type="ECO:0000313" key="2">
    <source>
        <dbReference type="Proteomes" id="UP001239626"/>
    </source>
</evidence>
<reference evidence="1 2" key="1">
    <citation type="submission" date="2023-07" db="EMBL/GenBank/DDBJ databases">
        <title>Sorghum-associated microbial communities from plants grown in Nebraska, USA.</title>
        <authorList>
            <person name="Schachtman D."/>
        </authorList>
    </citation>
    <scope>NUCLEOTIDE SEQUENCE [LARGE SCALE GENOMIC DNA]</scope>
    <source>
        <strain evidence="1 2">BE332</strain>
    </source>
</reference>